<dbReference type="AlphaFoldDB" id="A0A2N9GVP1"/>
<dbReference type="PANTHER" id="PTHR21596:SF82">
    <property type="entry name" value="FACTOR OF DNA METHYLATION 5-LIKE"/>
    <property type="match status" value="1"/>
</dbReference>
<dbReference type="EMBL" id="OIVN01002434">
    <property type="protein sequence ID" value="SPD03578.1"/>
    <property type="molecule type" value="Genomic_DNA"/>
</dbReference>
<organism evidence="1">
    <name type="scientific">Fagus sylvatica</name>
    <name type="common">Beechnut</name>
    <dbReference type="NCBI Taxonomy" id="28930"/>
    <lineage>
        <taxon>Eukaryota</taxon>
        <taxon>Viridiplantae</taxon>
        <taxon>Streptophyta</taxon>
        <taxon>Embryophyta</taxon>
        <taxon>Tracheophyta</taxon>
        <taxon>Spermatophyta</taxon>
        <taxon>Magnoliopsida</taxon>
        <taxon>eudicotyledons</taxon>
        <taxon>Gunneridae</taxon>
        <taxon>Pentapetalae</taxon>
        <taxon>rosids</taxon>
        <taxon>fabids</taxon>
        <taxon>Fagales</taxon>
        <taxon>Fagaceae</taxon>
        <taxon>Fagus</taxon>
    </lineage>
</organism>
<dbReference type="PANTHER" id="PTHR21596">
    <property type="entry name" value="RIBONUCLEASE P SUBUNIT P38"/>
    <property type="match status" value="1"/>
</dbReference>
<name>A0A2N9GVP1_FAGSY</name>
<protein>
    <submittedName>
        <fullName evidence="1">Uncharacterized protein</fullName>
    </submittedName>
</protein>
<dbReference type="GO" id="GO:0080188">
    <property type="term" value="P:gene silencing by siRNA-directed DNA methylation"/>
    <property type="evidence" value="ECO:0007669"/>
    <property type="project" value="InterPro"/>
</dbReference>
<evidence type="ECO:0000313" key="1">
    <source>
        <dbReference type="EMBL" id="SPD03578.1"/>
    </source>
</evidence>
<sequence>MSNRNYEEELNQVRRLAVSLSNEIDYKNQRLLEMENKYNETTATVCRLVVGLTTEIDSKTRSLLEMEQKYSESSAHVKLMVNEIDKLHAEIRQVKSMNGKLVGALECEKKVLKQRTKELEESKAQRDLEHRSFGNEIEKVTVLCRTLIDSLYVLEVLSKTLAAVIHFDTAGSLLHHQSVGATFYMINTSTEELDEKTDVMQDLESLNCVLTVKECMTNQELQESCKELMEINTLTKEIDKKTNAMQDLESPNCVLTVKEHMTNQELHEAHKESMELKGKLQAQDTLECDNNLYAQIDTLRKELDEKTEAMQDLESLNCVLTVKERMTNQELQEARKESMEVPPSKHDNKSRCLIALSPVCSSMQSLQDMLNSRSQLGIRRMGEIDWKPFQHMCSQKFPGLRLQEDIC</sequence>
<accession>A0A2N9GVP1</accession>
<reference evidence="1" key="1">
    <citation type="submission" date="2018-02" db="EMBL/GenBank/DDBJ databases">
        <authorList>
            <person name="Cohen D.B."/>
            <person name="Kent A.D."/>
        </authorList>
    </citation>
    <scope>NUCLEOTIDE SEQUENCE</scope>
</reference>
<proteinExistence type="predicted"/>
<gene>
    <name evidence="1" type="ORF">FSB_LOCUS31460</name>
</gene>
<dbReference type="InterPro" id="IPR045177">
    <property type="entry name" value="FDM1-5/IDN2"/>
</dbReference>